<dbReference type="Proteomes" id="UP000247978">
    <property type="component" value="Unassembled WGS sequence"/>
</dbReference>
<dbReference type="RefSeq" id="WP_110397532.1">
    <property type="nucleotide sequence ID" value="NZ_JBHUHB010000001.1"/>
</dbReference>
<dbReference type="Gene3D" id="3.30.420.40">
    <property type="match status" value="2"/>
</dbReference>
<gene>
    <name evidence="2" type="ORF">DFR56_12523</name>
</gene>
<dbReference type="SUPFAM" id="SSF53067">
    <property type="entry name" value="Actin-like ATPase domain"/>
    <property type="match status" value="2"/>
</dbReference>
<dbReference type="SMART" id="SM00842">
    <property type="entry name" value="FtsA"/>
    <property type="match status" value="1"/>
</dbReference>
<reference evidence="2 3" key="1">
    <citation type="submission" date="2018-05" db="EMBL/GenBank/DDBJ databases">
        <title>Genomic Encyclopedia of Type Strains, Phase IV (KMG-IV): sequencing the most valuable type-strain genomes for metagenomic binning, comparative biology and taxonomic classification.</title>
        <authorList>
            <person name="Goeker M."/>
        </authorList>
    </citation>
    <scope>NUCLEOTIDE SEQUENCE [LARGE SCALE GENOMIC DNA]</scope>
    <source>
        <strain evidence="2 3">DSM 28556</strain>
    </source>
</reference>
<accession>A0A2V3VJ82</accession>
<dbReference type="PANTHER" id="PTHR32432">
    <property type="entry name" value="CELL DIVISION PROTEIN FTSA-RELATED"/>
    <property type="match status" value="1"/>
</dbReference>
<proteinExistence type="predicted"/>
<comment type="caution">
    <text evidence="2">The sequence shown here is derived from an EMBL/GenBank/DDBJ whole genome shotgun (WGS) entry which is preliminary data.</text>
</comment>
<protein>
    <submittedName>
        <fullName evidence="2">Cell division protein FtsA</fullName>
    </submittedName>
</protein>
<dbReference type="PANTHER" id="PTHR32432:SF3">
    <property type="entry name" value="ETHANOLAMINE UTILIZATION PROTEIN EUTJ"/>
    <property type="match status" value="1"/>
</dbReference>
<dbReference type="InterPro" id="IPR005883">
    <property type="entry name" value="PilM"/>
</dbReference>
<keyword evidence="2" id="KW-0131">Cell cycle</keyword>
<dbReference type="OrthoDB" id="9768127at2"/>
<feature type="domain" description="SHS2" evidence="1">
    <location>
        <begin position="5"/>
        <end position="201"/>
    </location>
</feature>
<dbReference type="InterPro" id="IPR050696">
    <property type="entry name" value="FtsA/MreB"/>
</dbReference>
<dbReference type="Gene3D" id="3.30.1490.300">
    <property type="match status" value="1"/>
</dbReference>
<dbReference type="CDD" id="cd24004">
    <property type="entry name" value="ASKHA_NBD_PilM-like"/>
    <property type="match status" value="1"/>
</dbReference>
<organism evidence="2 3">
    <name type="scientific">Pseudogracilibacillus auburnensis</name>
    <dbReference type="NCBI Taxonomy" id="1494959"/>
    <lineage>
        <taxon>Bacteria</taxon>
        <taxon>Bacillati</taxon>
        <taxon>Bacillota</taxon>
        <taxon>Bacilli</taxon>
        <taxon>Bacillales</taxon>
        <taxon>Bacillaceae</taxon>
        <taxon>Pseudogracilibacillus</taxon>
    </lineage>
</organism>
<dbReference type="InterPro" id="IPR043129">
    <property type="entry name" value="ATPase_NBD"/>
</dbReference>
<dbReference type="InterPro" id="IPR003494">
    <property type="entry name" value="SHS2_FtsA"/>
</dbReference>
<dbReference type="AlphaFoldDB" id="A0A2V3VJ82"/>
<sequence>MNEHVFALDIGTQSVTGIILQKTNDSYKVIDFCVRQHKERSMLDGQIQNVVQVAEVITEVKCALEKKHGLLQHVCVAAAGRALKTIQTEKSISIIDKPITTEEEIKHLELSAVQQAQALLAKENKHNFTNYHCVGFSILHYKLDGEKIGSFIDQVGKEATVEIIATFLPKIVVESLLAALERADLTMEALTLEPIAAIHVLIPESMRRLNIALIDIGAGTSDIAISNDGTVVAYGMVPIAGDEITEAISDHYLLDFKVAEETKRKIINDQEATVHDILGFESTITYEDLVPQIAESVDRLANLLATEIRHLNAKAPQAVMLIGGGSLTPKLNEKLATYLQLPANRVAMRGIEAIQCLKSNEGLPTGPEFVTPVGIAISATQNPLHYITVYVNDKVTLMFETKQLTVGDAIIQAGIEVNKYYGKIGLASIITFNGKKMTLRGEYGDPPTIFVNDQAATVDSLIASGDKIVIHKGKDGKNSTVTLEEIVGDMKEIPFTYNDQEFVLKPVYQANGQIVDKNYLVQDKDTIHVVMAKTIADFLSEQTLLNDQEKEDFFVIVNERKVKLDKGSTIILVNGKQANMTTYIHEEDQITMTPSENVTVKTLLHQLDKQFDYQIHVTFNGEPVELKQNRMTMIRDDQPLEETSELHHGDRLVLKETNVRAFIFQDIFRYVDIDLSQIRGSYKLYKNNELTTFHEEVIHGDKLEIVWE</sequence>
<name>A0A2V3VJ82_9BACI</name>
<dbReference type="GO" id="GO:0051301">
    <property type="term" value="P:cell division"/>
    <property type="evidence" value="ECO:0007669"/>
    <property type="project" value="UniProtKB-KW"/>
</dbReference>
<dbReference type="EMBL" id="QJJQ01000025">
    <property type="protein sequence ID" value="PXW80848.1"/>
    <property type="molecule type" value="Genomic_DNA"/>
</dbReference>
<evidence type="ECO:0000313" key="2">
    <source>
        <dbReference type="EMBL" id="PXW80848.1"/>
    </source>
</evidence>
<keyword evidence="2" id="KW-0132">Cell division</keyword>
<dbReference type="Pfam" id="PF11104">
    <property type="entry name" value="PilM_2"/>
    <property type="match status" value="1"/>
</dbReference>
<evidence type="ECO:0000313" key="3">
    <source>
        <dbReference type="Proteomes" id="UP000247978"/>
    </source>
</evidence>
<evidence type="ECO:0000259" key="1">
    <source>
        <dbReference type="SMART" id="SM00842"/>
    </source>
</evidence>
<keyword evidence="3" id="KW-1185">Reference proteome</keyword>